<organism evidence="6 7">
    <name type="scientific">Acholeplasma brassicae</name>
    <dbReference type="NCBI Taxonomy" id="61635"/>
    <lineage>
        <taxon>Bacteria</taxon>
        <taxon>Bacillati</taxon>
        <taxon>Mycoplasmatota</taxon>
        <taxon>Mollicutes</taxon>
        <taxon>Acholeplasmatales</taxon>
        <taxon>Acholeplasmataceae</taxon>
        <taxon>Acholeplasma</taxon>
    </lineage>
</organism>
<dbReference type="RefSeq" id="WP_030005484.1">
    <property type="nucleotide sequence ID" value="NC_022549.1"/>
</dbReference>
<dbReference type="InterPro" id="IPR039425">
    <property type="entry name" value="RNA_pol_sigma-70-like"/>
</dbReference>
<dbReference type="InterPro" id="IPR036388">
    <property type="entry name" value="WH-like_DNA-bd_sf"/>
</dbReference>
<dbReference type="EMBL" id="FO681348">
    <property type="protein sequence ID" value="CCV66632.1"/>
    <property type="molecule type" value="Genomic_DNA"/>
</dbReference>
<dbReference type="STRING" id="61635.BN85316110"/>
<reference evidence="6 7" key="1">
    <citation type="journal article" date="2013" name="J. Mol. Microbiol. Biotechnol.">
        <title>Analysis of the Complete Genomes of Acholeplasma brassicae , A. palmae and A. laidlawii and Their Comparison to the Obligate Parasites from ' Candidatus Phytoplasma'.</title>
        <authorList>
            <person name="Kube M."/>
            <person name="Siewert C."/>
            <person name="Migdoll A.M."/>
            <person name="Duduk B."/>
            <person name="Holz S."/>
            <person name="Rabus R."/>
            <person name="Seemuller E."/>
            <person name="Mitrovic J."/>
            <person name="Muller I."/>
            <person name="Buttner C."/>
            <person name="Reinhardt R."/>
        </authorList>
    </citation>
    <scope>NUCLEOTIDE SEQUENCE [LARGE SCALE GENOMIC DNA]</scope>
    <source>
        <strain evidence="7">0502</strain>
    </source>
</reference>
<evidence type="ECO:0000256" key="3">
    <source>
        <dbReference type="ARBA" id="ARBA00023082"/>
    </source>
</evidence>
<dbReference type="AlphaFoldDB" id="U4KQ32"/>
<dbReference type="KEGG" id="abra:BN85316110"/>
<gene>
    <name evidence="6" type="ORF">BN85316110</name>
</gene>
<evidence type="ECO:0000313" key="6">
    <source>
        <dbReference type="EMBL" id="CCV66632.1"/>
    </source>
</evidence>
<dbReference type="Gene3D" id="1.10.10.10">
    <property type="entry name" value="Winged helix-like DNA-binding domain superfamily/Winged helix DNA-binding domain"/>
    <property type="match status" value="1"/>
</dbReference>
<dbReference type="HOGENOM" id="CLU_047691_3_4_14"/>
<dbReference type="SUPFAM" id="SSF88946">
    <property type="entry name" value="Sigma2 domain of RNA polymerase sigma factors"/>
    <property type="match status" value="1"/>
</dbReference>
<keyword evidence="7" id="KW-1185">Reference proteome</keyword>
<dbReference type="OrthoDB" id="190020at2"/>
<dbReference type="GO" id="GO:0006352">
    <property type="term" value="P:DNA-templated transcription initiation"/>
    <property type="evidence" value="ECO:0007669"/>
    <property type="project" value="InterPro"/>
</dbReference>
<dbReference type="Gene3D" id="1.10.1740.10">
    <property type="match status" value="1"/>
</dbReference>
<evidence type="ECO:0000256" key="2">
    <source>
        <dbReference type="ARBA" id="ARBA00023015"/>
    </source>
</evidence>
<dbReference type="InterPro" id="IPR007627">
    <property type="entry name" value="RNA_pol_sigma70_r2"/>
</dbReference>
<keyword evidence="3" id="KW-0731">Sigma factor</keyword>
<feature type="domain" description="RNA polymerase sigma-70 region 2" evidence="5">
    <location>
        <begin position="26"/>
        <end position="92"/>
    </location>
</feature>
<name>U4KQ32_9MOLU</name>
<dbReference type="NCBIfam" id="TIGR02937">
    <property type="entry name" value="sigma70-ECF"/>
    <property type="match status" value="1"/>
</dbReference>
<dbReference type="InterPro" id="IPR014284">
    <property type="entry name" value="RNA_pol_sigma-70_dom"/>
</dbReference>
<evidence type="ECO:0000259" key="5">
    <source>
        <dbReference type="Pfam" id="PF04542"/>
    </source>
</evidence>
<comment type="similarity">
    <text evidence="1">Belongs to the sigma-70 factor family. ECF subfamily.</text>
</comment>
<protein>
    <submittedName>
        <fullName evidence="6">RNA polymerase sigma-70 factor, ECF subfamily</fullName>
        <ecNumber evidence="6">2.7.7.6</ecNumber>
    </submittedName>
</protein>
<proteinExistence type="inferred from homology"/>
<dbReference type="GO" id="GO:0003899">
    <property type="term" value="F:DNA-directed RNA polymerase activity"/>
    <property type="evidence" value="ECO:0007669"/>
    <property type="project" value="UniProtKB-EC"/>
</dbReference>
<dbReference type="InterPro" id="IPR013324">
    <property type="entry name" value="RNA_pol_sigma_r3/r4-like"/>
</dbReference>
<evidence type="ECO:0000256" key="1">
    <source>
        <dbReference type="ARBA" id="ARBA00010641"/>
    </source>
</evidence>
<dbReference type="SUPFAM" id="SSF88659">
    <property type="entry name" value="Sigma3 and sigma4 domains of RNA polymerase sigma factors"/>
    <property type="match status" value="1"/>
</dbReference>
<keyword evidence="4" id="KW-0804">Transcription</keyword>
<keyword evidence="6" id="KW-0808">Transferase</keyword>
<keyword evidence="6" id="KW-0548">Nucleotidyltransferase</keyword>
<dbReference type="InterPro" id="IPR013325">
    <property type="entry name" value="RNA_pol_sigma_r2"/>
</dbReference>
<dbReference type="PANTHER" id="PTHR43133:SF46">
    <property type="entry name" value="RNA POLYMERASE SIGMA-70 FACTOR ECF SUBFAMILY"/>
    <property type="match status" value="1"/>
</dbReference>
<sequence>MFDNQKLSKAMNSLKKGNKDAIEVIYDQTNRLVYYQVYQICHDHNLTEDLMQDVYMKVVNRIDSYQDQQSPKAWILMIARNEALNLIKKRQREVIIEDNKISFIQAEEVEQTPLINLAHEVLDEQSFLIVMYCVVENKTRREVAEIFNLSTSGVTFKLNEALTKLRGYLEGGANQ</sequence>
<accession>U4KQ32</accession>
<dbReference type="Pfam" id="PF04542">
    <property type="entry name" value="Sigma70_r2"/>
    <property type="match status" value="1"/>
</dbReference>
<evidence type="ECO:0000313" key="7">
    <source>
        <dbReference type="Proteomes" id="UP000032737"/>
    </source>
</evidence>
<dbReference type="PANTHER" id="PTHR43133">
    <property type="entry name" value="RNA POLYMERASE ECF-TYPE SIGMA FACTO"/>
    <property type="match status" value="1"/>
</dbReference>
<dbReference type="Proteomes" id="UP000032737">
    <property type="component" value="Chromosome"/>
</dbReference>
<dbReference type="EC" id="2.7.7.6" evidence="6"/>
<dbReference type="GO" id="GO:0016987">
    <property type="term" value="F:sigma factor activity"/>
    <property type="evidence" value="ECO:0007669"/>
    <property type="project" value="UniProtKB-KW"/>
</dbReference>
<evidence type="ECO:0000256" key="4">
    <source>
        <dbReference type="ARBA" id="ARBA00023163"/>
    </source>
</evidence>
<keyword evidence="2" id="KW-0805">Transcription regulation</keyword>